<dbReference type="SUPFAM" id="SSF47413">
    <property type="entry name" value="lambda repressor-like DNA-binding domains"/>
    <property type="match status" value="1"/>
</dbReference>
<dbReference type="PANTHER" id="PTHR46558:SF11">
    <property type="entry name" value="HTH-TYPE TRANSCRIPTIONAL REGULATOR XRE"/>
    <property type="match status" value="1"/>
</dbReference>
<dbReference type="PANTHER" id="PTHR46558">
    <property type="entry name" value="TRACRIPTIONAL REGULATORY PROTEIN-RELATED-RELATED"/>
    <property type="match status" value="1"/>
</dbReference>
<organism evidence="4 5">
    <name type="scientific">Actinomyces ruminicola</name>
    <dbReference type="NCBI Taxonomy" id="332524"/>
    <lineage>
        <taxon>Bacteria</taxon>
        <taxon>Bacillati</taxon>
        <taxon>Actinomycetota</taxon>
        <taxon>Actinomycetes</taxon>
        <taxon>Actinomycetales</taxon>
        <taxon>Actinomycetaceae</taxon>
        <taxon>Actinomyces</taxon>
    </lineage>
</organism>
<dbReference type="SMART" id="SM00530">
    <property type="entry name" value="HTH_XRE"/>
    <property type="match status" value="1"/>
</dbReference>
<proteinExistence type="predicted"/>
<keyword evidence="5" id="KW-1185">Reference proteome</keyword>
<dbReference type="Pfam" id="PF01381">
    <property type="entry name" value="HTH_3"/>
    <property type="match status" value="1"/>
</dbReference>
<dbReference type="STRING" id="332524.SAMN04487766_102118"/>
<evidence type="ECO:0000259" key="3">
    <source>
        <dbReference type="PROSITE" id="PS50943"/>
    </source>
</evidence>
<gene>
    <name evidence="4" type="ORF">SAMN05216355_101461</name>
</gene>
<name>A0A1G9ZX85_9ACTO</name>
<accession>A0A1G9ZX85</accession>
<dbReference type="PROSITE" id="PS50943">
    <property type="entry name" value="HTH_CROC1"/>
    <property type="match status" value="1"/>
</dbReference>
<dbReference type="Gene3D" id="1.10.260.40">
    <property type="entry name" value="lambda repressor-like DNA-binding domains"/>
    <property type="match status" value="1"/>
</dbReference>
<feature type="compositionally biased region" description="Low complexity" evidence="2">
    <location>
        <begin position="73"/>
        <end position="82"/>
    </location>
</feature>
<dbReference type="Proteomes" id="UP000198541">
    <property type="component" value="Unassembled WGS sequence"/>
</dbReference>
<dbReference type="GO" id="GO:0003677">
    <property type="term" value="F:DNA binding"/>
    <property type="evidence" value="ECO:0007669"/>
    <property type="project" value="UniProtKB-KW"/>
</dbReference>
<feature type="region of interest" description="Disordered" evidence="2">
    <location>
        <begin position="72"/>
        <end position="131"/>
    </location>
</feature>
<feature type="compositionally biased region" description="Pro residues" evidence="2">
    <location>
        <begin position="83"/>
        <end position="104"/>
    </location>
</feature>
<dbReference type="AlphaFoldDB" id="A0A1G9ZX85"/>
<dbReference type="InterPro" id="IPR010982">
    <property type="entry name" value="Lambda_DNA-bd_dom_sf"/>
</dbReference>
<protein>
    <submittedName>
        <fullName evidence="4">Helix-turn-helix</fullName>
    </submittedName>
</protein>
<dbReference type="InterPro" id="IPR001387">
    <property type="entry name" value="Cro/C1-type_HTH"/>
</dbReference>
<evidence type="ECO:0000313" key="5">
    <source>
        <dbReference type="Proteomes" id="UP000198541"/>
    </source>
</evidence>
<dbReference type="CDD" id="cd00093">
    <property type="entry name" value="HTH_XRE"/>
    <property type="match status" value="1"/>
</dbReference>
<keyword evidence="1" id="KW-0238">DNA-binding</keyword>
<evidence type="ECO:0000313" key="4">
    <source>
        <dbReference type="EMBL" id="SDN26039.1"/>
    </source>
</evidence>
<dbReference type="EMBL" id="FNIM01000001">
    <property type="protein sequence ID" value="SDN26039.1"/>
    <property type="molecule type" value="Genomic_DNA"/>
</dbReference>
<dbReference type="RefSeq" id="WP_092532686.1">
    <property type="nucleotide sequence ID" value="NZ_FNIM01000001.1"/>
</dbReference>
<reference evidence="5" key="1">
    <citation type="submission" date="2016-10" db="EMBL/GenBank/DDBJ databases">
        <authorList>
            <person name="Varghese N."/>
            <person name="Submissions S."/>
        </authorList>
    </citation>
    <scope>NUCLEOTIDE SEQUENCE [LARGE SCALE GENOMIC DNA]</scope>
    <source>
        <strain evidence="5">DSM 27982</strain>
    </source>
</reference>
<feature type="domain" description="HTH cro/C1-type" evidence="3">
    <location>
        <begin position="9"/>
        <end position="63"/>
    </location>
</feature>
<sequence>MKHSVGRNIASLRLSRGMTQEQLAQKMGVTPQAVSKWENDLNYPDVATLPALAALLGTSVDALLAVPDDDARPAAAGPAATPASPPSVGPTPAPASPPSTPSPAEPVSNGFTLVRPAPMTEDAGRAPRTAGRSLHIEVRGPQDNVDLAFPMQAVSALAALIANVPQVRTAVGAHGIDLNALLATSYSALDSAGPSTLIDVTDEEDRVRIWVD</sequence>
<evidence type="ECO:0000256" key="1">
    <source>
        <dbReference type="ARBA" id="ARBA00023125"/>
    </source>
</evidence>
<evidence type="ECO:0000256" key="2">
    <source>
        <dbReference type="SAM" id="MobiDB-lite"/>
    </source>
</evidence>